<keyword evidence="2" id="KW-1185">Reference proteome</keyword>
<gene>
    <name evidence="1" type="ORF">A4R26_00170</name>
</gene>
<dbReference type="EMBL" id="LWBP01000001">
    <property type="protein sequence ID" value="OQP68263.1"/>
    <property type="molecule type" value="Genomic_DNA"/>
</dbReference>
<dbReference type="STRING" id="550983.A4R26_00170"/>
<evidence type="ECO:0008006" key="3">
    <source>
        <dbReference type="Google" id="ProtNLM"/>
    </source>
</evidence>
<accession>A0A1V9GCC4</accession>
<dbReference type="RefSeq" id="WP_081158419.1">
    <property type="nucleotide sequence ID" value="NZ_LWBP01000001.1"/>
</dbReference>
<organism evidence="1 2">
    <name type="scientific">Niastella populi</name>
    <dbReference type="NCBI Taxonomy" id="550983"/>
    <lineage>
        <taxon>Bacteria</taxon>
        <taxon>Pseudomonadati</taxon>
        <taxon>Bacteroidota</taxon>
        <taxon>Chitinophagia</taxon>
        <taxon>Chitinophagales</taxon>
        <taxon>Chitinophagaceae</taxon>
        <taxon>Niastella</taxon>
    </lineage>
</organism>
<comment type="caution">
    <text evidence="1">The sequence shown here is derived from an EMBL/GenBank/DDBJ whole genome shotgun (WGS) entry which is preliminary data.</text>
</comment>
<evidence type="ECO:0000313" key="2">
    <source>
        <dbReference type="Proteomes" id="UP000192276"/>
    </source>
</evidence>
<evidence type="ECO:0000313" key="1">
    <source>
        <dbReference type="EMBL" id="OQP68263.1"/>
    </source>
</evidence>
<dbReference type="AlphaFoldDB" id="A0A1V9GCC4"/>
<name>A0A1V9GCC4_9BACT</name>
<sequence>MATELKPAIKDGMSQSERYLSSLDAGYFGIDEKNTTDLLKLIVDLSAQFNYYNFSNRIEGNWKDFLLSDPDILIALFSGLDSRHYTNEYKKLCDNLSLAENETLLAEGLKHIFHFIRDFILLQLEYQPVFERAENRHPARHAGHLLQQLNKLHTWNLAAVQLLGDEVRIAFEHRYLQPVNDTNDGDTGNPFDHNGTIREKVILSLAHFNRLVTGLNGKYAAILHSCRNYIKEQRPEGNIYDPHVALLMSFLHLYGHLQKPVNQLLQKHLDYYYQDIVGMKPRKEIPDKVHLVLEPDDTADNFFLNKGELLVAEIEGSREQLLYALENDVQISAAQIRELKTIFISNDNHPGERAGGAGAVREMQVYKGDYAAWQPANFLKDAVSSKAWPLLGSAQSELPAGQRTMTEADTGLLAASPLFFVEDGEREFSIKFFIQEQAFSRFEQHVEGLAKATSINRDVLIPELLNQSFVIAITGSTGWIAVENYVVSCSSGADADRFIEVKFKLNATAEAVGIYDKNLHGYGFDMAWPVIRFLLNNSSFHHPYSFLSYFIIERVTIKVNVEGSKLFKLKNNLGELYSGSPFQPFGPVPAIGAYLDIKNTNIFNRYTTRFSIRINWFDLPKEEGGFETYYQGYNYPFTNGVFKIQLNSVADAKAVVSPEEQQEFRLFEDRAGEGAPHLSRIKPCTTISGIDFKKIKFDNTQALQREWETAATFYKQGALRLELSAPHEAFGHRLYPLVFTETVMHNAKRFTKDHAIPNQPYVPVIRSLSIDYTLEHAEFTNGGAGTVEEEIMLIHLYPFGYHTFFTGKNSIYNYFVPPPDQESNLLIGLTGLVPGQELSLLFQLSEENFHHSVHEPETVNWSYLVNNRWNPVPASWIIQDTTNNFINTGIVTLKIPGDIEKGNTILNPDLYWLRASLPGESSVRSKVIALFAQAVGAVRLPGQHQFPEHAYTLPAGSVKAFKGKRAGIKEVRQFFPSFHGQPGETGLQYNIRVSERLRHKQRLSSALDITQAVLDAFPQILMVKCYNPGNSNAVIPGVDLHLVVIPREREDGGFISQEPRVNLSLLYKIKKFVAHAVSGFVKVEVGNPVYEKIMVVASVRFKNINGVYQSNGYYLNQMNEDIKKYISPWLYNASHDFQIGSEIYVAEILNYLQNREYIDYITGFSLVHFYKVMNKISKRLHAQVTDTSVNDVHTIKGSIPGAILIPARDHLLTVMDQPAPAAAEPSGIGRFTIGSGLLVNQSPGNEEREANTAAQLSTELYDLTIYND</sequence>
<reference evidence="2" key="1">
    <citation type="submission" date="2016-04" db="EMBL/GenBank/DDBJ databases">
        <authorList>
            <person name="Chen L."/>
            <person name="Zhuang W."/>
            <person name="Wang G."/>
        </authorList>
    </citation>
    <scope>NUCLEOTIDE SEQUENCE [LARGE SCALE GENOMIC DNA]</scope>
    <source>
        <strain evidence="2">208</strain>
    </source>
</reference>
<dbReference type="Proteomes" id="UP000192276">
    <property type="component" value="Unassembled WGS sequence"/>
</dbReference>
<dbReference type="OrthoDB" id="9762853at2"/>
<proteinExistence type="predicted"/>
<protein>
    <recommendedName>
        <fullName evidence="3">Baseplate protein J-like domain-containing protein</fullName>
    </recommendedName>
</protein>